<name>T1K421_TETUR</name>
<protein>
    <submittedName>
        <fullName evidence="1">Uncharacterized protein</fullName>
    </submittedName>
</protein>
<evidence type="ECO:0000313" key="2">
    <source>
        <dbReference type="Proteomes" id="UP000015104"/>
    </source>
</evidence>
<reference evidence="2" key="1">
    <citation type="submission" date="2011-08" db="EMBL/GenBank/DDBJ databases">
        <authorList>
            <person name="Rombauts S."/>
        </authorList>
    </citation>
    <scope>NUCLEOTIDE SEQUENCE</scope>
    <source>
        <strain evidence="2">London</strain>
    </source>
</reference>
<accession>T1K421</accession>
<sequence length="46" mass="5210">MDRPVFDPISLSDKQNLVSSSELKPLDPAIPRIILRISGYDDNKRV</sequence>
<dbReference type="AlphaFoldDB" id="T1K421"/>
<evidence type="ECO:0000313" key="1">
    <source>
        <dbReference type="EnsemblMetazoa" id="tetur05g01050.1"/>
    </source>
</evidence>
<proteinExistence type="predicted"/>
<dbReference type="EMBL" id="CAEY01001563">
    <property type="status" value="NOT_ANNOTATED_CDS"/>
    <property type="molecule type" value="Genomic_DNA"/>
</dbReference>
<keyword evidence="2" id="KW-1185">Reference proteome</keyword>
<dbReference type="EnsemblMetazoa" id="tetur05g01050.1">
    <property type="protein sequence ID" value="tetur05g01050.1"/>
    <property type="gene ID" value="tetur05g01050"/>
</dbReference>
<organism evidence="1 2">
    <name type="scientific">Tetranychus urticae</name>
    <name type="common">Two-spotted spider mite</name>
    <dbReference type="NCBI Taxonomy" id="32264"/>
    <lineage>
        <taxon>Eukaryota</taxon>
        <taxon>Metazoa</taxon>
        <taxon>Ecdysozoa</taxon>
        <taxon>Arthropoda</taxon>
        <taxon>Chelicerata</taxon>
        <taxon>Arachnida</taxon>
        <taxon>Acari</taxon>
        <taxon>Acariformes</taxon>
        <taxon>Trombidiformes</taxon>
        <taxon>Prostigmata</taxon>
        <taxon>Eleutherengona</taxon>
        <taxon>Raphignathae</taxon>
        <taxon>Tetranychoidea</taxon>
        <taxon>Tetranychidae</taxon>
        <taxon>Tetranychus</taxon>
    </lineage>
</organism>
<reference evidence="1" key="2">
    <citation type="submission" date="2015-06" db="UniProtKB">
        <authorList>
            <consortium name="EnsemblMetazoa"/>
        </authorList>
    </citation>
    <scope>IDENTIFICATION</scope>
</reference>
<dbReference type="Proteomes" id="UP000015104">
    <property type="component" value="Unassembled WGS sequence"/>
</dbReference>
<dbReference type="HOGENOM" id="CLU_3191930_0_0_1"/>